<dbReference type="AlphaFoldDB" id="A0A8H3L0F9"/>
<name>A0A8H3L0F9_9GLOM</name>
<dbReference type="EMBL" id="BLAL01000030">
    <property type="protein sequence ID" value="GES77248.1"/>
    <property type="molecule type" value="Genomic_DNA"/>
</dbReference>
<protein>
    <submittedName>
        <fullName evidence="1">Uncharacterized protein LOC113218381</fullName>
    </submittedName>
</protein>
<proteinExistence type="predicted"/>
<evidence type="ECO:0000313" key="2">
    <source>
        <dbReference type="Proteomes" id="UP000615446"/>
    </source>
</evidence>
<accession>A0A8H3L0F9</accession>
<gene>
    <name evidence="1" type="ORF">RCL2_000463200</name>
</gene>
<reference evidence="1" key="1">
    <citation type="submission" date="2019-10" db="EMBL/GenBank/DDBJ databases">
        <title>Conservation and host-specific expression of non-tandemly repeated heterogenous ribosome RNA gene in arbuscular mycorrhizal fungi.</title>
        <authorList>
            <person name="Maeda T."/>
            <person name="Kobayashi Y."/>
            <person name="Nakagawa T."/>
            <person name="Ezawa T."/>
            <person name="Yamaguchi K."/>
            <person name="Bino T."/>
            <person name="Nishimoto Y."/>
            <person name="Shigenobu S."/>
            <person name="Kawaguchi M."/>
        </authorList>
    </citation>
    <scope>NUCLEOTIDE SEQUENCE</scope>
    <source>
        <strain evidence="1">HR1</strain>
    </source>
</reference>
<dbReference type="OrthoDB" id="2443487at2759"/>
<comment type="caution">
    <text evidence="1">The sequence shown here is derived from an EMBL/GenBank/DDBJ whole genome shotgun (WGS) entry which is preliminary data.</text>
</comment>
<evidence type="ECO:0000313" key="1">
    <source>
        <dbReference type="EMBL" id="GES77248.1"/>
    </source>
</evidence>
<dbReference type="Proteomes" id="UP000615446">
    <property type="component" value="Unassembled WGS sequence"/>
</dbReference>
<sequence>MPPTSPIWAHFNKLGHVAGFWQACAQCKYCNYKINAAANKCIVEQEFFLRYLKKISQDLNYNRKKSINNFVDKISLAEQNEAELLLAQAFYQCGLFLSLPELEPIKILFQNLRPYVKLPSRKALSTILLDKVYEDTKNEVKDLINSANYICLISGGYFFF</sequence>
<organism evidence="1 2">
    <name type="scientific">Rhizophagus clarus</name>
    <dbReference type="NCBI Taxonomy" id="94130"/>
    <lineage>
        <taxon>Eukaryota</taxon>
        <taxon>Fungi</taxon>
        <taxon>Fungi incertae sedis</taxon>
        <taxon>Mucoromycota</taxon>
        <taxon>Glomeromycotina</taxon>
        <taxon>Glomeromycetes</taxon>
        <taxon>Glomerales</taxon>
        <taxon>Glomeraceae</taxon>
        <taxon>Rhizophagus</taxon>
    </lineage>
</organism>